<evidence type="ECO:0000256" key="2">
    <source>
        <dbReference type="ARBA" id="ARBA00001946"/>
    </source>
</evidence>
<evidence type="ECO:0000256" key="13">
    <source>
        <dbReference type="ARBA" id="ARBA00023211"/>
    </source>
</evidence>
<dbReference type="SUPFAM" id="SSF53098">
    <property type="entry name" value="Ribonuclease H-like"/>
    <property type="match status" value="1"/>
</dbReference>
<evidence type="ECO:0000256" key="12">
    <source>
        <dbReference type="ARBA" id="ARBA00022801"/>
    </source>
</evidence>
<proteinExistence type="inferred from homology"/>
<dbReference type="Gene3D" id="3.30.420.10">
    <property type="entry name" value="Ribonuclease H-like superfamily/Ribonuclease H"/>
    <property type="match status" value="1"/>
</dbReference>
<dbReference type="GO" id="GO:0003723">
    <property type="term" value="F:RNA binding"/>
    <property type="evidence" value="ECO:0007669"/>
    <property type="project" value="UniProtKB-UniRule"/>
</dbReference>
<dbReference type="PROSITE" id="PS51975">
    <property type="entry name" value="RNASE_H_2"/>
    <property type="match status" value="1"/>
</dbReference>
<name>A0A9D0Z9V6_9FIRM</name>
<keyword evidence="12 14" id="KW-0378">Hydrolase</keyword>
<dbReference type="AlphaFoldDB" id="A0A9D0Z9V6"/>
<keyword evidence="9 14" id="KW-0540">Nuclease</keyword>
<dbReference type="PANTHER" id="PTHR10954">
    <property type="entry name" value="RIBONUCLEASE H2 SUBUNIT A"/>
    <property type="match status" value="1"/>
</dbReference>
<dbReference type="InterPro" id="IPR036397">
    <property type="entry name" value="RNaseH_sf"/>
</dbReference>
<dbReference type="CDD" id="cd07182">
    <property type="entry name" value="RNase_HII_bacteria_HII_like"/>
    <property type="match status" value="1"/>
</dbReference>
<dbReference type="GO" id="GO:0004523">
    <property type="term" value="F:RNA-DNA hybrid ribonuclease activity"/>
    <property type="evidence" value="ECO:0007669"/>
    <property type="project" value="UniProtKB-UniRule"/>
</dbReference>
<dbReference type="PANTHER" id="PTHR10954:SF18">
    <property type="entry name" value="RIBONUCLEASE HII"/>
    <property type="match status" value="1"/>
</dbReference>
<dbReference type="EC" id="3.1.26.4" evidence="6 14"/>
<evidence type="ECO:0000313" key="19">
    <source>
        <dbReference type="Proteomes" id="UP000886887"/>
    </source>
</evidence>
<evidence type="ECO:0000256" key="16">
    <source>
        <dbReference type="RuleBase" id="RU003515"/>
    </source>
</evidence>
<evidence type="ECO:0000256" key="9">
    <source>
        <dbReference type="ARBA" id="ARBA00022722"/>
    </source>
</evidence>
<organism evidence="18 19">
    <name type="scientific">Candidatus Onthenecus intestinigallinarum</name>
    <dbReference type="NCBI Taxonomy" id="2840875"/>
    <lineage>
        <taxon>Bacteria</taxon>
        <taxon>Bacillati</taxon>
        <taxon>Bacillota</taxon>
        <taxon>Clostridia</taxon>
        <taxon>Eubacteriales</taxon>
        <taxon>Candidatus Onthenecus</taxon>
    </lineage>
</organism>
<feature type="domain" description="RNase H type-2" evidence="17">
    <location>
        <begin position="24"/>
        <end position="210"/>
    </location>
</feature>
<dbReference type="NCBIfam" id="NF000594">
    <property type="entry name" value="PRK00015.1-1"/>
    <property type="match status" value="1"/>
</dbReference>
<protein>
    <recommendedName>
        <fullName evidence="7 14">Ribonuclease HII</fullName>
        <shortName evidence="14">RNase HII</shortName>
        <ecNumber evidence="6 14">3.1.26.4</ecNumber>
    </recommendedName>
</protein>
<feature type="binding site" evidence="14 15">
    <location>
        <position position="31"/>
    </location>
    <ligand>
        <name>a divalent metal cation</name>
        <dbReference type="ChEBI" id="CHEBI:60240"/>
    </ligand>
</feature>
<gene>
    <name evidence="14" type="primary">rnhB</name>
    <name evidence="18" type="ORF">IAB73_03450</name>
</gene>
<dbReference type="GO" id="GO:0005737">
    <property type="term" value="C:cytoplasm"/>
    <property type="evidence" value="ECO:0007669"/>
    <property type="project" value="UniProtKB-SubCell"/>
</dbReference>
<evidence type="ECO:0000256" key="15">
    <source>
        <dbReference type="PROSITE-ProRule" id="PRU01319"/>
    </source>
</evidence>
<dbReference type="GO" id="GO:0032299">
    <property type="term" value="C:ribonuclease H2 complex"/>
    <property type="evidence" value="ECO:0007669"/>
    <property type="project" value="TreeGrafter"/>
</dbReference>
<evidence type="ECO:0000313" key="18">
    <source>
        <dbReference type="EMBL" id="HIQ71251.1"/>
    </source>
</evidence>
<dbReference type="InterPro" id="IPR022898">
    <property type="entry name" value="RNase_HII"/>
</dbReference>
<dbReference type="NCBIfam" id="NF000595">
    <property type="entry name" value="PRK00015.1-3"/>
    <property type="match status" value="1"/>
</dbReference>
<evidence type="ECO:0000256" key="11">
    <source>
        <dbReference type="ARBA" id="ARBA00022759"/>
    </source>
</evidence>
<sequence>MRKSPQERLNELTQVDLPLWAAGRAFAGIDEAGRGPLAGPVVAACVVMPPQPLLPGVDDSKKLSEKRREALFDAVRGCARFVGVGVATAREIDELNILQATRLAMARAAQGAPCDLFLVDAIDRLDVPGEVRGIIHGDALCYSIAAASIIAKVTRDRMMRELDARYPQYGFAAHKGYGTRAHIEALCTLGPCPEHRRSFIGRFVGPEAGL</sequence>
<accession>A0A9D0Z9V6</accession>
<evidence type="ECO:0000256" key="7">
    <source>
        <dbReference type="ARBA" id="ARBA00019179"/>
    </source>
</evidence>
<evidence type="ECO:0000256" key="4">
    <source>
        <dbReference type="ARBA" id="ARBA00004496"/>
    </source>
</evidence>
<dbReference type="Proteomes" id="UP000886887">
    <property type="component" value="Unassembled WGS sequence"/>
</dbReference>
<comment type="cofactor">
    <cofactor evidence="2">
        <name>Mg(2+)</name>
        <dbReference type="ChEBI" id="CHEBI:18420"/>
    </cofactor>
</comment>
<evidence type="ECO:0000256" key="3">
    <source>
        <dbReference type="ARBA" id="ARBA00004065"/>
    </source>
</evidence>
<feature type="binding site" evidence="14 15">
    <location>
        <position position="120"/>
    </location>
    <ligand>
        <name>a divalent metal cation</name>
        <dbReference type="ChEBI" id="CHEBI:60240"/>
    </ligand>
</feature>
<dbReference type="InterPro" id="IPR012337">
    <property type="entry name" value="RNaseH-like_sf"/>
</dbReference>
<comment type="function">
    <text evidence="3 14 16">Endonuclease that specifically degrades the RNA of RNA-DNA hybrids.</text>
</comment>
<dbReference type="GO" id="GO:0043137">
    <property type="term" value="P:DNA replication, removal of RNA primer"/>
    <property type="evidence" value="ECO:0007669"/>
    <property type="project" value="TreeGrafter"/>
</dbReference>
<evidence type="ECO:0000256" key="14">
    <source>
        <dbReference type="HAMAP-Rule" id="MF_00052"/>
    </source>
</evidence>
<evidence type="ECO:0000256" key="10">
    <source>
        <dbReference type="ARBA" id="ARBA00022723"/>
    </source>
</evidence>
<keyword evidence="10 14" id="KW-0479">Metal-binding</keyword>
<keyword evidence="13 14" id="KW-0464">Manganese</keyword>
<reference evidence="18" key="2">
    <citation type="journal article" date="2021" name="PeerJ">
        <title>Extensive microbial diversity within the chicken gut microbiome revealed by metagenomics and culture.</title>
        <authorList>
            <person name="Gilroy R."/>
            <person name="Ravi A."/>
            <person name="Getino M."/>
            <person name="Pursley I."/>
            <person name="Horton D.L."/>
            <person name="Alikhan N.F."/>
            <person name="Baker D."/>
            <person name="Gharbi K."/>
            <person name="Hall N."/>
            <person name="Watson M."/>
            <person name="Adriaenssens E.M."/>
            <person name="Foster-Nyarko E."/>
            <person name="Jarju S."/>
            <person name="Secka A."/>
            <person name="Antonio M."/>
            <person name="Oren A."/>
            <person name="Chaudhuri R.R."/>
            <person name="La Ragione R."/>
            <person name="Hildebrand F."/>
            <person name="Pallen M.J."/>
        </authorList>
    </citation>
    <scope>NUCLEOTIDE SEQUENCE</scope>
    <source>
        <strain evidence="18">ChiSxjej2B14-6234</strain>
    </source>
</reference>
<dbReference type="EMBL" id="DVFJ01000009">
    <property type="protein sequence ID" value="HIQ71251.1"/>
    <property type="molecule type" value="Genomic_DNA"/>
</dbReference>
<comment type="subcellular location">
    <subcellularLocation>
        <location evidence="4 14">Cytoplasm</location>
    </subcellularLocation>
</comment>
<evidence type="ECO:0000256" key="1">
    <source>
        <dbReference type="ARBA" id="ARBA00000077"/>
    </source>
</evidence>
<reference evidence="18" key="1">
    <citation type="submission" date="2020-10" db="EMBL/GenBank/DDBJ databases">
        <authorList>
            <person name="Gilroy R."/>
        </authorList>
    </citation>
    <scope>NUCLEOTIDE SEQUENCE</scope>
    <source>
        <strain evidence="18">ChiSxjej2B14-6234</strain>
    </source>
</reference>
<comment type="caution">
    <text evidence="18">The sequence shown here is derived from an EMBL/GenBank/DDBJ whole genome shotgun (WGS) entry which is preliminary data.</text>
</comment>
<comment type="similarity">
    <text evidence="5 14 16">Belongs to the RNase HII family.</text>
</comment>
<dbReference type="InterPro" id="IPR024567">
    <property type="entry name" value="RNase_HII/HIII_dom"/>
</dbReference>
<evidence type="ECO:0000256" key="5">
    <source>
        <dbReference type="ARBA" id="ARBA00007383"/>
    </source>
</evidence>
<keyword evidence="11 14" id="KW-0255">Endonuclease</keyword>
<evidence type="ECO:0000256" key="8">
    <source>
        <dbReference type="ARBA" id="ARBA00022490"/>
    </source>
</evidence>
<comment type="catalytic activity">
    <reaction evidence="1 14 15 16">
        <text>Endonucleolytic cleavage to 5'-phosphomonoester.</text>
        <dbReference type="EC" id="3.1.26.4"/>
    </reaction>
</comment>
<dbReference type="GO" id="GO:0030145">
    <property type="term" value="F:manganese ion binding"/>
    <property type="evidence" value="ECO:0007669"/>
    <property type="project" value="UniProtKB-UniRule"/>
</dbReference>
<evidence type="ECO:0000256" key="6">
    <source>
        <dbReference type="ARBA" id="ARBA00012180"/>
    </source>
</evidence>
<keyword evidence="8 14" id="KW-0963">Cytoplasm</keyword>
<feature type="binding site" evidence="14 15">
    <location>
        <position position="30"/>
    </location>
    <ligand>
        <name>a divalent metal cation</name>
        <dbReference type="ChEBI" id="CHEBI:60240"/>
    </ligand>
</feature>
<dbReference type="HAMAP" id="MF_00052_B">
    <property type="entry name" value="RNase_HII_B"/>
    <property type="match status" value="1"/>
</dbReference>
<dbReference type="Pfam" id="PF01351">
    <property type="entry name" value="RNase_HII"/>
    <property type="match status" value="1"/>
</dbReference>
<dbReference type="InterPro" id="IPR001352">
    <property type="entry name" value="RNase_HII/HIII"/>
</dbReference>
<comment type="cofactor">
    <cofactor evidence="14 15">
        <name>Mn(2+)</name>
        <dbReference type="ChEBI" id="CHEBI:29035"/>
    </cofactor>
    <cofactor evidence="14 15">
        <name>Mg(2+)</name>
        <dbReference type="ChEBI" id="CHEBI:18420"/>
    </cofactor>
    <text evidence="14 15">Manganese or magnesium. Binds 1 divalent metal ion per monomer in the absence of substrate. May bind a second metal ion after substrate binding.</text>
</comment>
<dbReference type="GO" id="GO:0006298">
    <property type="term" value="P:mismatch repair"/>
    <property type="evidence" value="ECO:0007669"/>
    <property type="project" value="TreeGrafter"/>
</dbReference>
<evidence type="ECO:0000259" key="17">
    <source>
        <dbReference type="PROSITE" id="PS51975"/>
    </source>
</evidence>